<dbReference type="EMBL" id="UAUE01000020">
    <property type="protein sequence ID" value="SPY96912.1"/>
    <property type="molecule type" value="Genomic_DNA"/>
</dbReference>
<name>A0A2X2BKT7_PROMI</name>
<dbReference type="AlphaFoldDB" id="A0A2X2BKT7"/>
<dbReference type="Pfam" id="PF18934">
    <property type="entry name" value="DUF5682"/>
    <property type="match status" value="1"/>
</dbReference>
<evidence type="ECO:0000313" key="1">
    <source>
        <dbReference type="EMBL" id="SPY96912.1"/>
    </source>
</evidence>
<sequence length="252" mass="28979">MIHLWRGRQYLDITDELTLENRLHQVIPQAFFCLEQLAQGDEQQQESNLQALLSLRELIEFMPSLDHQYDYKSDFYQQLNRLDGQLDTVPLLKGAVDALRYLGSYIDEKTLAAVLNATFSTGSSPEHAIGYFVGIMRTAPELVIRLPLLVNHLNSLLQQWDEERFIQILPDLRFAFSQLNPKQNAELAQYIANDIGLDTQALSLWQSEFSAKQMLEATKLNQKLQQRIKTQGMISWFEAKKTEKGDHSHGEA</sequence>
<protein>
    <submittedName>
        <fullName evidence="1">Uncharacterized protein</fullName>
    </submittedName>
</protein>
<proteinExistence type="predicted"/>
<dbReference type="InterPro" id="IPR043737">
    <property type="entry name" value="DUF5682"/>
</dbReference>
<organism evidence="1 2">
    <name type="scientific">Proteus mirabilis</name>
    <dbReference type="NCBI Taxonomy" id="584"/>
    <lineage>
        <taxon>Bacteria</taxon>
        <taxon>Pseudomonadati</taxon>
        <taxon>Pseudomonadota</taxon>
        <taxon>Gammaproteobacteria</taxon>
        <taxon>Enterobacterales</taxon>
        <taxon>Morganellaceae</taxon>
        <taxon>Proteus</taxon>
    </lineage>
</organism>
<reference evidence="1 2" key="1">
    <citation type="submission" date="2018-06" db="EMBL/GenBank/DDBJ databases">
        <authorList>
            <consortium name="Pathogen Informatics"/>
            <person name="Doyle S."/>
        </authorList>
    </citation>
    <scope>NUCLEOTIDE SEQUENCE [LARGE SCALE GENOMIC DNA]</scope>
    <source>
        <strain evidence="1 2">NCTC10975</strain>
    </source>
</reference>
<evidence type="ECO:0000313" key="2">
    <source>
        <dbReference type="Proteomes" id="UP000251485"/>
    </source>
</evidence>
<accession>A0A2X2BKT7</accession>
<gene>
    <name evidence="1" type="ORF">NCTC10975_02650</name>
</gene>
<dbReference type="Proteomes" id="UP000251485">
    <property type="component" value="Unassembled WGS sequence"/>
</dbReference>